<feature type="transmembrane region" description="Helical" evidence="8">
    <location>
        <begin position="301"/>
        <end position="322"/>
    </location>
</feature>
<comment type="subcellular location">
    <subcellularLocation>
        <location evidence="1">Cell membrane</location>
        <topology evidence="1">Multi-pass membrane protein</topology>
    </subcellularLocation>
</comment>
<feature type="domain" description="SGNH" evidence="10">
    <location>
        <begin position="402"/>
        <end position="602"/>
    </location>
</feature>
<dbReference type="Gene3D" id="3.40.50.1110">
    <property type="entry name" value="SGNH hydrolase"/>
    <property type="match status" value="1"/>
</dbReference>
<dbReference type="GO" id="GO:0016747">
    <property type="term" value="F:acyltransferase activity, transferring groups other than amino-acyl groups"/>
    <property type="evidence" value="ECO:0007669"/>
    <property type="project" value="InterPro"/>
</dbReference>
<dbReference type="Pfam" id="PF19040">
    <property type="entry name" value="SGNH"/>
    <property type="match status" value="1"/>
</dbReference>
<reference evidence="11" key="2">
    <citation type="submission" date="2019-09" db="EMBL/GenBank/DDBJ databases">
        <authorList>
            <consortium name="NCBI Pathogen Detection Project"/>
        </authorList>
    </citation>
    <scope>NUCLEOTIDE SEQUENCE</scope>
    <source>
        <strain evidence="11">AUSMDU00005748</strain>
    </source>
</reference>
<evidence type="ECO:0000259" key="9">
    <source>
        <dbReference type="Pfam" id="PF01757"/>
    </source>
</evidence>
<dbReference type="Proteomes" id="UP000868497">
    <property type="component" value="Unassembled WGS sequence"/>
</dbReference>
<organism evidence="11 12">
    <name type="scientific">Klebsiella oxytoca</name>
    <dbReference type="NCBI Taxonomy" id="571"/>
    <lineage>
        <taxon>Bacteria</taxon>
        <taxon>Pseudomonadati</taxon>
        <taxon>Pseudomonadota</taxon>
        <taxon>Gammaproteobacteria</taxon>
        <taxon>Enterobacterales</taxon>
        <taxon>Enterobacteriaceae</taxon>
        <taxon>Klebsiella/Raoultella group</taxon>
        <taxon>Klebsiella</taxon>
    </lineage>
</organism>
<accession>A0AAD3UR71</accession>
<reference evidence="11" key="1">
    <citation type="journal article" date="2018" name="Genome Biol.">
        <title>SKESA: strategic k-mer extension for scrupulous assemblies.</title>
        <authorList>
            <person name="Souvorov A."/>
            <person name="Agarwala R."/>
            <person name="Lipman D.J."/>
        </authorList>
    </citation>
    <scope>NUCLEOTIDE SEQUENCE</scope>
    <source>
        <strain evidence="11">AUSMDU00005748</strain>
    </source>
</reference>
<dbReference type="InterPro" id="IPR050879">
    <property type="entry name" value="Acyltransferase_3"/>
</dbReference>
<dbReference type="GO" id="GO:0005886">
    <property type="term" value="C:plasma membrane"/>
    <property type="evidence" value="ECO:0007669"/>
    <property type="project" value="UniProtKB-SubCell"/>
</dbReference>
<dbReference type="InterPro" id="IPR036514">
    <property type="entry name" value="SGNH_hydro_sf"/>
</dbReference>
<feature type="transmembrane region" description="Helical" evidence="8">
    <location>
        <begin position="30"/>
        <end position="49"/>
    </location>
</feature>
<feature type="transmembrane region" description="Helical" evidence="8">
    <location>
        <begin position="239"/>
        <end position="259"/>
    </location>
</feature>
<dbReference type="PANTHER" id="PTHR23028">
    <property type="entry name" value="ACETYLTRANSFERASE"/>
    <property type="match status" value="1"/>
</dbReference>
<comment type="caution">
    <text evidence="11">The sequence shown here is derived from an EMBL/GenBank/DDBJ whole genome shotgun (WGS) entry which is preliminary data.</text>
</comment>
<protein>
    <submittedName>
        <fullName evidence="11">Acyltransferase</fullName>
    </submittedName>
</protein>
<keyword evidence="7 11" id="KW-0012">Acyltransferase</keyword>
<dbReference type="AlphaFoldDB" id="A0AAD3UR71"/>
<evidence type="ECO:0000256" key="3">
    <source>
        <dbReference type="ARBA" id="ARBA00022679"/>
    </source>
</evidence>
<feature type="transmembrane region" description="Helical" evidence="8">
    <location>
        <begin position="163"/>
        <end position="181"/>
    </location>
</feature>
<feature type="domain" description="Acyltransferase 3" evidence="9">
    <location>
        <begin position="5"/>
        <end position="317"/>
    </location>
</feature>
<dbReference type="GO" id="GO:0016788">
    <property type="term" value="F:hydrolase activity, acting on ester bonds"/>
    <property type="evidence" value="ECO:0007669"/>
    <property type="project" value="UniProtKB-ARBA"/>
</dbReference>
<evidence type="ECO:0000256" key="7">
    <source>
        <dbReference type="ARBA" id="ARBA00023315"/>
    </source>
</evidence>
<keyword evidence="5 8" id="KW-1133">Transmembrane helix</keyword>
<dbReference type="GO" id="GO:0009103">
    <property type="term" value="P:lipopolysaccharide biosynthetic process"/>
    <property type="evidence" value="ECO:0007669"/>
    <property type="project" value="TreeGrafter"/>
</dbReference>
<sequence length="621" mass="71344">MFRLDINGLRFIAVAMVVLFHFKIGYFYGGYAGVDVFFVISGFLMNEICKEKVGTKGWVSNFYKKRFKRIYPALVACVLFSFILAITSTPPSMLRSLFLQVISSLSFTSNLYYLKATSGYFTDAADSFIFLHTWSLSVEWQFYLIFPLILIVSNALSKKAPQYVIYFSLILTSFIFCILLMKYSQMYSFYLLPSRAWELIIGAMASSITFKNRYPRITEVISLVTLMLFTGIVKESYSWPGFTTLIPTIATALLLHANIGNNKTLLKAKPFQLIGSASYSIYLFHWPVVSLFYLNNIEFSLFNQFAGILISLVLGFLSYFFIEKRAQLAILKLAFCAIFISFVAFLCNKLNASKLWLPNSVLAMDEFHSYAGSKEGIEQFGNQGRICFLTSGYNSASQFTESSCLAKKADSSVQRLLLVGDSHAAEYYKASTELYKDFLVMQVTSSGCMPFVNNTYGEKRCTDLMERLYKQYIKEYKIDTVIISANWIDGEKYFSHSQIANNIENTVAFFKQYARDVVVLGQTKNYDTAFYRIAQSNDFNEIDKHALKPPKNLNNYLVAFMERKKINYINLYDLDCDDKKNCSYISPEGYPMMFDNNHFTYPWTKIMLSKVRYQNNQSTHE</sequence>
<gene>
    <name evidence="11" type="ORF">F6W21_26395</name>
</gene>
<keyword evidence="6 8" id="KW-0472">Membrane</keyword>
<dbReference type="SUPFAM" id="SSF52266">
    <property type="entry name" value="SGNH hydrolase"/>
    <property type="match status" value="1"/>
</dbReference>
<dbReference type="RefSeq" id="WP_202860243.1">
    <property type="nucleotide sequence ID" value="NZ_CP089411.1"/>
</dbReference>
<dbReference type="Pfam" id="PF01757">
    <property type="entry name" value="Acyl_transf_3"/>
    <property type="match status" value="1"/>
</dbReference>
<evidence type="ECO:0000256" key="8">
    <source>
        <dbReference type="SAM" id="Phobius"/>
    </source>
</evidence>
<evidence type="ECO:0000313" key="12">
    <source>
        <dbReference type="Proteomes" id="UP000868497"/>
    </source>
</evidence>
<evidence type="ECO:0000259" key="10">
    <source>
        <dbReference type="Pfam" id="PF19040"/>
    </source>
</evidence>
<feature type="transmembrane region" description="Helical" evidence="8">
    <location>
        <begin position="271"/>
        <end position="295"/>
    </location>
</feature>
<evidence type="ECO:0000256" key="5">
    <source>
        <dbReference type="ARBA" id="ARBA00022989"/>
    </source>
</evidence>
<evidence type="ECO:0000256" key="1">
    <source>
        <dbReference type="ARBA" id="ARBA00004651"/>
    </source>
</evidence>
<name>A0AAD3UR71_KLEOX</name>
<evidence type="ECO:0000313" key="11">
    <source>
        <dbReference type="EMBL" id="HAU4359861.1"/>
    </source>
</evidence>
<evidence type="ECO:0000256" key="6">
    <source>
        <dbReference type="ARBA" id="ARBA00023136"/>
    </source>
</evidence>
<evidence type="ECO:0000256" key="2">
    <source>
        <dbReference type="ARBA" id="ARBA00022475"/>
    </source>
</evidence>
<keyword evidence="2" id="KW-1003">Cell membrane</keyword>
<dbReference type="PANTHER" id="PTHR23028:SF53">
    <property type="entry name" value="ACYL_TRANSF_3 DOMAIN-CONTAINING PROTEIN"/>
    <property type="match status" value="1"/>
</dbReference>
<dbReference type="EMBL" id="DACXIC010000054">
    <property type="protein sequence ID" value="HAU4359861.1"/>
    <property type="molecule type" value="Genomic_DNA"/>
</dbReference>
<feature type="transmembrane region" description="Helical" evidence="8">
    <location>
        <begin position="329"/>
        <end position="346"/>
    </location>
</feature>
<dbReference type="InterPro" id="IPR002656">
    <property type="entry name" value="Acyl_transf_3_dom"/>
</dbReference>
<keyword evidence="3" id="KW-0808">Transferase</keyword>
<keyword evidence="4 8" id="KW-0812">Transmembrane</keyword>
<evidence type="ECO:0000256" key="4">
    <source>
        <dbReference type="ARBA" id="ARBA00022692"/>
    </source>
</evidence>
<dbReference type="InterPro" id="IPR043968">
    <property type="entry name" value="SGNH"/>
</dbReference>
<feature type="transmembrane region" description="Helical" evidence="8">
    <location>
        <begin position="70"/>
        <end position="89"/>
    </location>
</feature>
<proteinExistence type="predicted"/>
<feature type="transmembrane region" description="Helical" evidence="8">
    <location>
        <begin position="140"/>
        <end position="156"/>
    </location>
</feature>